<sequence>MDHTDSQIADGMRFAMRRLAQSVTVISARHESGRVAMAATAVNSLSLDPPSMLVVVNRQASLFTALRAGARFCINVLTRDQQPVAEHCGGGSRGEDRFAIGAWEEQDGVPCLRDAQARIHCVQDGYMTYGTHGVFIGRVTGTQVSNAVVPLIYADGRYHGLAN</sequence>
<dbReference type="EMBL" id="QFPW01000025">
    <property type="protein sequence ID" value="PZQ46426.1"/>
    <property type="molecule type" value="Genomic_DNA"/>
</dbReference>
<comment type="caution">
    <text evidence="3">The sequence shown here is derived from an EMBL/GenBank/DDBJ whole genome shotgun (WGS) entry which is preliminary data.</text>
</comment>
<evidence type="ECO:0000256" key="1">
    <source>
        <dbReference type="ARBA" id="ARBA00023002"/>
    </source>
</evidence>
<evidence type="ECO:0000259" key="2">
    <source>
        <dbReference type="SMART" id="SM00903"/>
    </source>
</evidence>
<evidence type="ECO:0000313" key="4">
    <source>
        <dbReference type="Proteomes" id="UP000249185"/>
    </source>
</evidence>
<dbReference type="InterPro" id="IPR012349">
    <property type="entry name" value="Split_barrel_FMN-bd"/>
</dbReference>
<feature type="domain" description="Flavin reductase like" evidence="2">
    <location>
        <begin position="16"/>
        <end position="160"/>
    </location>
</feature>
<name>A0A2W5MZ06_RHOSU</name>
<dbReference type="GO" id="GO:0010181">
    <property type="term" value="F:FMN binding"/>
    <property type="evidence" value="ECO:0007669"/>
    <property type="project" value="InterPro"/>
</dbReference>
<proteinExistence type="predicted"/>
<organism evidence="3 4">
    <name type="scientific">Rhodovulum sulfidophilum</name>
    <name type="common">Rhodobacter sulfidophilus</name>
    <dbReference type="NCBI Taxonomy" id="35806"/>
    <lineage>
        <taxon>Bacteria</taxon>
        <taxon>Pseudomonadati</taxon>
        <taxon>Pseudomonadota</taxon>
        <taxon>Alphaproteobacteria</taxon>
        <taxon>Rhodobacterales</taxon>
        <taxon>Paracoccaceae</taxon>
        <taxon>Rhodovulum</taxon>
    </lineage>
</organism>
<dbReference type="Proteomes" id="UP000249185">
    <property type="component" value="Unassembled WGS sequence"/>
</dbReference>
<gene>
    <name evidence="3" type="ORF">DI556_20215</name>
</gene>
<dbReference type="SUPFAM" id="SSF50475">
    <property type="entry name" value="FMN-binding split barrel"/>
    <property type="match status" value="1"/>
</dbReference>
<accession>A0A2W5MZ06</accession>
<keyword evidence="1" id="KW-0560">Oxidoreductase</keyword>
<dbReference type="PANTHER" id="PTHR30466:SF1">
    <property type="entry name" value="FMN REDUCTASE (NADH) RUTF"/>
    <property type="match status" value="1"/>
</dbReference>
<evidence type="ECO:0000313" key="3">
    <source>
        <dbReference type="EMBL" id="PZQ46426.1"/>
    </source>
</evidence>
<dbReference type="GO" id="GO:0042602">
    <property type="term" value="F:riboflavin reductase (NADPH) activity"/>
    <property type="evidence" value="ECO:0007669"/>
    <property type="project" value="TreeGrafter"/>
</dbReference>
<dbReference type="Gene3D" id="2.30.110.10">
    <property type="entry name" value="Electron Transport, Fmn-binding Protein, Chain A"/>
    <property type="match status" value="1"/>
</dbReference>
<dbReference type="SMART" id="SM00903">
    <property type="entry name" value="Flavin_Reduct"/>
    <property type="match status" value="1"/>
</dbReference>
<dbReference type="AlphaFoldDB" id="A0A2W5MZ06"/>
<dbReference type="InterPro" id="IPR002563">
    <property type="entry name" value="Flavin_Rdtase-like_dom"/>
</dbReference>
<protein>
    <submittedName>
        <fullName evidence="3">Flavin reductase</fullName>
    </submittedName>
</protein>
<dbReference type="PANTHER" id="PTHR30466">
    <property type="entry name" value="FLAVIN REDUCTASE"/>
    <property type="match status" value="1"/>
</dbReference>
<dbReference type="Pfam" id="PF01613">
    <property type="entry name" value="Flavin_Reduct"/>
    <property type="match status" value="1"/>
</dbReference>
<dbReference type="InterPro" id="IPR050268">
    <property type="entry name" value="NADH-dep_flavin_reductase"/>
</dbReference>
<reference evidence="3 4" key="1">
    <citation type="submission" date="2017-08" db="EMBL/GenBank/DDBJ databases">
        <title>Infants hospitalized years apart are colonized by the same room-sourced microbial strains.</title>
        <authorList>
            <person name="Brooks B."/>
            <person name="Olm M.R."/>
            <person name="Firek B.A."/>
            <person name="Baker R."/>
            <person name="Thomas B.C."/>
            <person name="Morowitz M.J."/>
            <person name="Banfield J.F."/>
        </authorList>
    </citation>
    <scope>NUCLEOTIDE SEQUENCE [LARGE SCALE GENOMIC DNA]</scope>
    <source>
        <strain evidence="3">S2_005_002_R2_34</strain>
    </source>
</reference>